<feature type="chain" id="PRO_5021022648" evidence="2">
    <location>
        <begin position="22"/>
        <end position="290"/>
    </location>
</feature>
<dbReference type="AlphaFoldDB" id="A0A4P9Y840"/>
<dbReference type="Proteomes" id="UP000267251">
    <property type="component" value="Unassembled WGS sequence"/>
</dbReference>
<sequence>MALALHLTLAWFLQFLLNDRAIRTAMRVHQGSGDSQTIEGSSGLEALQSWAGAESTMVSPETMLSDVSVPLEGSAKPNTHPSPISLHSSSRSPSGGNLDRNDEGSRRLSQQSGKAHMSRPSDSSTTSTATVSSTRPLFLHGIRPARSSYEMHRPHRPSMESPAFSSINHEVIPEHDLDRPASPPSRPHLSRVISDPMLSKERRSLEMERESVLEGPKTISSPVRIEDGETKEEMGSPSDSPSGSPPLMGSGALAAPSLRQSVLWGNPRVLGPENAPDHPGLHAALLNECG</sequence>
<evidence type="ECO:0000256" key="1">
    <source>
        <dbReference type="SAM" id="MobiDB-lite"/>
    </source>
</evidence>
<keyword evidence="4" id="KW-1185">Reference proteome</keyword>
<feature type="compositionally biased region" description="Basic and acidic residues" evidence="1">
    <location>
        <begin position="224"/>
        <end position="234"/>
    </location>
</feature>
<evidence type="ECO:0000313" key="4">
    <source>
        <dbReference type="Proteomes" id="UP000267251"/>
    </source>
</evidence>
<accession>A0A4P9Y840</accession>
<organism evidence="3 4">
    <name type="scientific">Piptocephalis cylindrospora</name>
    <dbReference type="NCBI Taxonomy" id="1907219"/>
    <lineage>
        <taxon>Eukaryota</taxon>
        <taxon>Fungi</taxon>
        <taxon>Fungi incertae sedis</taxon>
        <taxon>Zoopagomycota</taxon>
        <taxon>Zoopagomycotina</taxon>
        <taxon>Zoopagomycetes</taxon>
        <taxon>Zoopagales</taxon>
        <taxon>Piptocephalidaceae</taxon>
        <taxon>Piptocephalis</taxon>
    </lineage>
</organism>
<name>A0A4P9Y840_9FUNG</name>
<proteinExistence type="predicted"/>
<evidence type="ECO:0000256" key="2">
    <source>
        <dbReference type="SAM" id="SignalP"/>
    </source>
</evidence>
<keyword evidence="2" id="KW-0732">Signal</keyword>
<evidence type="ECO:0000313" key="3">
    <source>
        <dbReference type="EMBL" id="RKP14471.1"/>
    </source>
</evidence>
<feature type="compositionally biased region" description="Basic and acidic residues" evidence="1">
    <location>
        <begin position="198"/>
        <end position="212"/>
    </location>
</feature>
<protein>
    <submittedName>
        <fullName evidence="3">Uncharacterized protein</fullName>
    </submittedName>
</protein>
<feature type="compositionally biased region" description="Low complexity" evidence="1">
    <location>
        <begin position="235"/>
        <end position="251"/>
    </location>
</feature>
<feature type="compositionally biased region" description="Low complexity" evidence="1">
    <location>
        <begin position="118"/>
        <end position="134"/>
    </location>
</feature>
<reference evidence="4" key="1">
    <citation type="journal article" date="2018" name="Nat. Microbiol.">
        <title>Leveraging single-cell genomics to expand the fungal tree of life.</title>
        <authorList>
            <person name="Ahrendt S.R."/>
            <person name="Quandt C.A."/>
            <person name="Ciobanu D."/>
            <person name="Clum A."/>
            <person name="Salamov A."/>
            <person name="Andreopoulos B."/>
            <person name="Cheng J.F."/>
            <person name="Woyke T."/>
            <person name="Pelin A."/>
            <person name="Henrissat B."/>
            <person name="Reynolds N.K."/>
            <person name="Benny G.L."/>
            <person name="Smith M.E."/>
            <person name="James T.Y."/>
            <person name="Grigoriev I.V."/>
        </authorList>
    </citation>
    <scope>NUCLEOTIDE SEQUENCE [LARGE SCALE GENOMIC DNA]</scope>
</reference>
<feature type="region of interest" description="Disordered" evidence="1">
    <location>
        <begin position="70"/>
        <end position="142"/>
    </location>
</feature>
<feature type="region of interest" description="Disordered" evidence="1">
    <location>
        <begin position="175"/>
        <end position="254"/>
    </location>
</feature>
<dbReference type="EMBL" id="KZ987830">
    <property type="protein sequence ID" value="RKP14471.1"/>
    <property type="molecule type" value="Genomic_DNA"/>
</dbReference>
<feature type="signal peptide" evidence="2">
    <location>
        <begin position="1"/>
        <end position="21"/>
    </location>
</feature>
<feature type="compositionally biased region" description="Low complexity" evidence="1">
    <location>
        <begin position="81"/>
        <end position="94"/>
    </location>
</feature>
<gene>
    <name evidence="3" type="ORF">BJ684DRAFT_15205</name>
</gene>